<dbReference type="GO" id="GO:0022627">
    <property type="term" value="C:cytosolic small ribosomal subunit"/>
    <property type="evidence" value="ECO:0007669"/>
    <property type="project" value="TreeGrafter"/>
</dbReference>
<comment type="caution">
    <text evidence="4">The sequence shown here is derived from an EMBL/GenBank/DDBJ whole genome shotgun (WGS) entry which is preliminary data.</text>
</comment>
<keyword evidence="2" id="KW-0689">Ribosomal protein</keyword>
<sequence>MGFPKLLLEGKGGPRRIEELQIDVQKEINCVNRKLNIALTRITNPYGHPNILAEFIAGQLKNRVSFRKAMKKAIELTEQAGTKGISSTNCRTYRRKRDCACRMDQRG</sequence>
<dbReference type="SUPFAM" id="SSF54821">
    <property type="entry name" value="Ribosomal protein S3 C-terminal domain"/>
    <property type="match status" value="1"/>
</dbReference>
<dbReference type="Proteomes" id="UP001459277">
    <property type="component" value="Unassembled WGS sequence"/>
</dbReference>
<reference evidence="4 5" key="1">
    <citation type="submission" date="2024-01" db="EMBL/GenBank/DDBJ databases">
        <title>A telomere-to-telomere, gap-free genome of sweet tea (Lithocarpus litseifolius).</title>
        <authorList>
            <person name="Zhou J."/>
        </authorList>
    </citation>
    <scope>NUCLEOTIDE SEQUENCE [LARGE SCALE GENOMIC DNA]</scope>
    <source>
        <strain evidence="4">Zhou-2022a</strain>
        <tissue evidence="4">Leaf</tissue>
    </source>
</reference>
<dbReference type="AlphaFoldDB" id="A0AAW2B9T6"/>
<proteinExistence type="inferred from homology"/>
<dbReference type="Gene3D" id="3.30.1140.32">
    <property type="entry name" value="Ribosomal protein S3, C-terminal domain"/>
    <property type="match status" value="1"/>
</dbReference>
<dbReference type="EMBL" id="JAZDWU010000128">
    <property type="protein sequence ID" value="KAK9982243.1"/>
    <property type="molecule type" value="Genomic_DNA"/>
</dbReference>
<dbReference type="GO" id="GO:0003735">
    <property type="term" value="F:structural constituent of ribosome"/>
    <property type="evidence" value="ECO:0007669"/>
    <property type="project" value="TreeGrafter"/>
</dbReference>
<evidence type="ECO:0000313" key="5">
    <source>
        <dbReference type="Proteomes" id="UP001459277"/>
    </source>
</evidence>
<protein>
    <recommendedName>
        <fullName evidence="6">DNA-directed RNA polymerase</fullName>
    </recommendedName>
</protein>
<keyword evidence="5" id="KW-1185">Reference proteome</keyword>
<organism evidence="4 5">
    <name type="scientific">Lithocarpus litseifolius</name>
    <dbReference type="NCBI Taxonomy" id="425828"/>
    <lineage>
        <taxon>Eukaryota</taxon>
        <taxon>Viridiplantae</taxon>
        <taxon>Streptophyta</taxon>
        <taxon>Embryophyta</taxon>
        <taxon>Tracheophyta</taxon>
        <taxon>Spermatophyta</taxon>
        <taxon>Magnoliopsida</taxon>
        <taxon>eudicotyledons</taxon>
        <taxon>Gunneridae</taxon>
        <taxon>Pentapetalae</taxon>
        <taxon>rosids</taxon>
        <taxon>fabids</taxon>
        <taxon>Fagales</taxon>
        <taxon>Fagaceae</taxon>
        <taxon>Lithocarpus</taxon>
    </lineage>
</organism>
<evidence type="ECO:0000313" key="4">
    <source>
        <dbReference type="EMBL" id="KAK9982243.1"/>
    </source>
</evidence>
<dbReference type="PANTHER" id="PTHR11760">
    <property type="entry name" value="30S/40S RIBOSOMAL PROTEIN S3"/>
    <property type="match status" value="1"/>
</dbReference>
<dbReference type="PANTHER" id="PTHR11760:SF19">
    <property type="entry name" value="SMALL RIBOSOMAL SUBUNIT PROTEIN US3C"/>
    <property type="match status" value="1"/>
</dbReference>
<evidence type="ECO:0008006" key="6">
    <source>
        <dbReference type="Google" id="ProtNLM"/>
    </source>
</evidence>
<gene>
    <name evidence="4" type="ORF">SO802_034861</name>
</gene>
<dbReference type="InterPro" id="IPR036419">
    <property type="entry name" value="Ribosomal_S3_C_sf"/>
</dbReference>
<evidence type="ECO:0000256" key="1">
    <source>
        <dbReference type="ARBA" id="ARBA00010761"/>
    </source>
</evidence>
<accession>A0AAW2B9T6</accession>
<name>A0AAW2B9T6_9ROSI</name>
<comment type="similarity">
    <text evidence="1">Belongs to the universal ribosomal protein uS3 family.</text>
</comment>
<dbReference type="InterPro" id="IPR057258">
    <property type="entry name" value="Ribosomal_uS3"/>
</dbReference>
<keyword evidence="3" id="KW-0687">Ribonucleoprotein</keyword>
<evidence type="ECO:0000256" key="3">
    <source>
        <dbReference type="ARBA" id="ARBA00023274"/>
    </source>
</evidence>
<evidence type="ECO:0000256" key="2">
    <source>
        <dbReference type="ARBA" id="ARBA00022980"/>
    </source>
</evidence>